<name>A0A6F9D8H6_9ASCI</name>
<dbReference type="PANTHER" id="PTHR31624:SF4">
    <property type="entry name" value="CHROMOSOME 16 OPEN READING FRAME 72"/>
    <property type="match status" value="1"/>
</dbReference>
<dbReference type="InterPro" id="IPR029196">
    <property type="entry name" value="HAPSTR1-like"/>
</dbReference>
<feature type="region of interest" description="Disordered" evidence="3">
    <location>
        <begin position="147"/>
        <end position="172"/>
    </location>
</feature>
<comment type="subcellular location">
    <subcellularLocation>
        <location evidence="1">Nucleus</location>
    </subcellularLocation>
</comment>
<feature type="region of interest" description="Disordered" evidence="3">
    <location>
        <begin position="231"/>
        <end position="262"/>
    </location>
</feature>
<accession>A0A6F9D8H6</accession>
<keyword evidence="2" id="KW-0539">Nucleus</keyword>
<sequence length="262" mass="29415">MDDHSLGKSGKNFANGAKDLQDHSPGKWFTNWEEQCLLEADSEPSSETKYATETTELEQKLWLSFQNTASAIAQLYKDRAQGRDELWVSFQSAAEYATNMYRDGLDGSKSICERAIQCGYSRRNKEMLSWAKKKRRHIRREDLIGYLCGRSPPHRSSRPSSSHSKSQDGSRENRLQTFHDAVSMNGLNGAMADISFGGDSPLRQNSSAARACQQGFHPDLTTFLSEEFQRRNLTAGARSNSPSRKRGATAQDAKPSSPKRRK</sequence>
<evidence type="ECO:0000313" key="4">
    <source>
        <dbReference type="EMBL" id="CAB3226571.1"/>
    </source>
</evidence>
<dbReference type="PANTHER" id="PTHR31624">
    <property type="entry name" value="UPF0472 PROTEIN C16ORF72"/>
    <property type="match status" value="1"/>
</dbReference>
<proteinExistence type="evidence at transcript level"/>
<protein>
    <submittedName>
        <fullName evidence="4">UPF0472 protein C16orf72-like</fullName>
    </submittedName>
</protein>
<dbReference type="EMBL" id="LR783448">
    <property type="protein sequence ID" value="CAB3226571.1"/>
    <property type="molecule type" value="mRNA"/>
</dbReference>
<reference evidence="4" key="1">
    <citation type="submission" date="2020-04" db="EMBL/GenBank/DDBJ databases">
        <authorList>
            <person name="Neveu A P."/>
        </authorList>
    </citation>
    <scope>NUCLEOTIDE SEQUENCE</scope>
    <source>
        <tissue evidence="4">Whole embryo</tissue>
    </source>
</reference>
<evidence type="ECO:0000256" key="3">
    <source>
        <dbReference type="SAM" id="MobiDB-lite"/>
    </source>
</evidence>
<gene>
    <name evidence="4" type="primary">C16orf72-002</name>
</gene>
<dbReference type="AlphaFoldDB" id="A0A6F9D8H6"/>
<organism evidence="4">
    <name type="scientific">Phallusia mammillata</name>
    <dbReference type="NCBI Taxonomy" id="59560"/>
    <lineage>
        <taxon>Eukaryota</taxon>
        <taxon>Metazoa</taxon>
        <taxon>Chordata</taxon>
        <taxon>Tunicata</taxon>
        <taxon>Ascidiacea</taxon>
        <taxon>Phlebobranchia</taxon>
        <taxon>Ascidiidae</taxon>
        <taxon>Phallusia</taxon>
    </lineage>
</organism>
<dbReference type="GO" id="GO:0005634">
    <property type="term" value="C:nucleus"/>
    <property type="evidence" value="ECO:0007669"/>
    <property type="project" value="UniProtKB-SubCell"/>
</dbReference>
<evidence type="ECO:0000256" key="2">
    <source>
        <dbReference type="ARBA" id="ARBA00023242"/>
    </source>
</evidence>
<dbReference type="Pfam" id="PF15251">
    <property type="entry name" value="TAPR1-like"/>
    <property type="match status" value="1"/>
</dbReference>
<dbReference type="InterPro" id="IPR040308">
    <property type="entry name" value="HAPR1"/>
</dbReference>
<evidence type="ECO:0000256" key="1">
    <source>
        <dbReference type="ARBA" id="ARBA00004123"/>
    </source>
</evidence>